<dbReference type="RefSeq" id="WP_156683702.1">
    <property type="nucleotide sequence ID" value="NZ_CABWIB010000001.1"/>
</dbReference>
<keyword evidence="4 9" id="KW-0159">Chromosome partition</keyword>
<evidence type="ECO:0000259" key="10">
    <source>
        <dbReference type="PROSITE" id="PS51898"/>
    </source>
</evidence>
<dbReference type="Proteomes" id="UP000419017">
    <property type="component" value="Unassembled WGS sequence"/>
</dbReference>
<feature type="active site" evidence="9">
    <location>
        <position position="244"/>
    </location>
</feature>
<dbReference type="EMBL" id="CABWIB010000001">
    <property type="protein sequence ID" value="VWL85728.1"/>
    <property type="molecule type" value="Genomic_DNA"/>
</dbReference>
<dbReference type="AlphaFoldDB" id="A0A6I8MBX0"/>
<feature type="active site" description="O-(3'-phospho-DNA)-tyrosine intermediate" evidence="9">
    <location>
        <position position="276"/>
    </location>
</feature>
<organism evidence="12 13">
    <name type="scientific">Oceanivirga miroungae</name>
    <dbReference type="NCBI Taxonomy" id="1130046"/>
    <lineage>
        <taxon>Bacteria</taxon>
        <taxon>Fusobacteriati</taxon>
        <taxon>Fusobacteriota</taxon>
        <taxon>Fusobacteriia</taxon>
        <taxon>Fusobacteriales</taxon>
        <taxon>Leptotrichiaceae</taxon>
        <taxon>Oceanivirga</taxon>
    </lineage>
</organism>
<dbReference type="InterPro" id="IPR044068">
    <property type="entry name" value="CB"/>
</dbReference>
<dbReference type="PROSITE" id="PS51898">
    <property type="entry name" value="TYR_RECOMBINASE"/>
    <property type="match status" value="1"/>
</dbReference>
<evidence type="ECO:0000256" key="4">
    <source>
        <dbReference type="ARBA" id="ARBA00022829"/>
    </source>
</evidence>
<feature type="active site" evidence="9">
    <location>
        <position position="172"/>
    </location>
</feature>
<comment type="subunit">
    <text evidence="9">Forms a cyclic heterotetrameric complex composed of two molecules of XerC and two molecules of XerD.</text>
</comment>
<dbReference type="InterPro" id="IPR023009">
    <property type="entry name" value="Tyrosine_recombinase_XerC/XerD"/>
</dbReference>
<keyword evidence="6 9" id="KW-0238">DNA-binding</keyword>
<dbReference type="Pfam" id="PF02899">
    <property type="entry name" value="Phage_int_SAM_1"/>
    <property type="match status" value="1"/>
</dbReference>
<dbReference type="GO" id="GO:0007059">
    <property type="term" value="P:chromosome segregation"/>
    <property type="evidence" value="ECO:0007669"/>
    <property type="project" value="UniProtKB-UniRule"/>
</dbReference>
<dbReference type="NCBIfam" id="NF040815">
    <property type="entry name" value="recomb_XerA_Arch"/>
    <property type="match status" value="1"/>
</dbReference>
<evidence type="ECO:0000256" key="7">
    <source>
        <dbReference type="ARBA" id="ARBA00023172"/>
    </source>
</evidence>
<keyword evidence="8 9" id="KW-0131">Cell cycle</keyword>
<name>A0A6I8MBX0_9FUSO</name>
<dbReference type="GO" id="GO:0009037">
    <property type="term" value="F:tyrosine-based site-specific recombinase activity"/>
    <property type="evidence" value="ECO:0007669"/>
    <property type="project" value="UniProtKB-UniRule"/>
</dbReference>
<dbReference type="PANTHER" id="PTHR30349">
    <property type="entry name" value="PHAGE INTEGRASE-RELATED"/>
    <property type="match status" value="1"/>
</dbReference>
<evidence type="ECO:0000259" key="11">
    <source>
        <dbReference type="PROSITE" id="PS51900"/>
    </source>
</evidence>
<evidence type="ECO:0000256" key="1">
    <source>
        <dbReference type="ARBA" id="ARBA00004496"/>
    </source>
</evidence>
<keyword evidence="2 9" id="KW-0963">Cytoplasm</keyword>
<evidence type="ECO:0000256" key="9">
    <source>
        <dbReference type="HAMAP-Rule" id="MF_01808"/>
    </source>
</evidence>
<dbReference type="InterPro" id="IPR011010">
    <property type="entry name" value="DNA_brk_join_enz"/>
</dbReference>
<dbReference type="PROSITE" id="PS51900">
    <property type="entry name" value="CB"/>
    <property type="match status" value="1"/>
</dbReference>
<protein>
    <recommendedName>
        <fullName evidence="9">Tyrosine recombinase XerC</fullName>
    </recommendedName>
</protein>
<reference evidence="12 13" key="1">
    <citation type="submission" date="2019-10" db="EMBL/GenBank/DDBJ databases">
        <authorList>
            <person name="Blom J."/>
        </authorList>
    </citation>
    <scope>NUCLEOTIDE SEQUENCE [LARGE SCALE GENOMIC DNA]</scope>
    <source>
        <strain evidence="12 13">ES3154-GLU</strain>
    </source>
</reference>
<dbReference type="InterPro" id="IPR002104">
    <property type="entry name" value="Integrase_catalytic"/>
</dbReference>
<comment type="similarity">
    <text evidence="9">Belongs to the 'phage' integrase family. XerC subfamily.</text>
</comment>
<dbReference type="Gene3D" id="1.10.150.130">
    <property type="match status" value="1"/>
</dbReference>
<evidence type="ECO:0000256" key="2">
    <source>
        <dbReference type="ARBA" id="ARBA00022490"/>
    </source>
</evidence>
<evidence type="ECO:0000256" key="3">
    <source>
        <dbReference type="ARBA" id="ARBA00022618"/>
    </source>
</evidence>
<dbReference type="InterPro" id="IPR004107">
    <property type="entry name" value="Integrase_SAM-like_N"/>
</dbReference>
<sequence>MEKLLNDFLYYNEVILGKSPNTIRSYKNDLSQLIEYLGNNEGIVSFNEVELMTLRSYIAYLSYSKKSSKRTINRKISAIRSFFDYLVSVDKLEENIAIYVNTPKFENKLPNYLTKEDMEKLREVISLDSIIGLRDRAIIELLYSSGLRSFELLDLVETTIDFKNRELRVIGKGNKERITFFSVTAKKYLEEYIGVKKANNKYNKDILFSNARGGKLTTRSLRRIIEAYSLKSGIQKEVSPHTFRHSFATELLNSGVDIRYVQELLGHQSIATTQFYTHVSKKKLRDMYLKTHPFANEE</sequence>
<feature type="active site" evidence="9">
    <location>
        <position position="267"/>
    </location>
</feature>
<dbReference type="PANTHER" id="PTHR30349:SF77">
    <property type="entry name" value="TYROSINE RECOMBINASE XERC"/>
    <property type="match status" value="1"/>
</dbReference>
<gene>
    <name evidence="9" type="primary">xerC</name>
    <name evidence="12" type="ORF">OMES3154_01016</name>
</gene>
<evidence type="ECO:0000256" key="6">
    <source>
        <dbReference type="ARBA" id="ARBA00023125"/>
    </source>
</evidence>
<dbReference type="CDD" id="cd00798">
    <property type="entry name" value="INT_XerDC_C"/>
    <property type="match status" value="1"/>
</dbReference>
<dbReference type="InterPro" id="IPR050090">
    <property type="entry name" value="Tyrosine_recombinase_XerCD"/>
</dbReference>
<evidence type="ECO:0000256" key="8">
    <source>
        <dbReference type="ARBA" id="ARBA00023306"/>
    </source>
</evidence>
<dbReference type="GO" id="GO:0051301">
    <property type="term" value="P:cell division"/>
    <property type="evidence" value="ECO:0007669"/>
    <property type="project" value="UniProtKB-KW"/>
</dbReference>
<dbReference type="InterPro" id="IPR010998">
    <property type="entry name" value="Integrase_recombinase_N"/>
</dbReference>
<dbReference type="Gene3D" id="1.10.443.10">
    <property type="entry name" value="Intergrase catalytic core"/>
    <property type="match status" value="1"/>
</dbReference>
<accession>A0A6I8MBX0</accession>
<feature type="active site" evidence="9">
    <location>
        <position position="241"/>
    </location>
</feature>
<dbReference type="Pfam" id="PF00589">
    <property type="entry name" value="Phage_integrase"/>
    <property type="match status" value="1"/>
</dbReference>
<feature type="domain" description="Tyr recombinase" evidence="10">
    <location>
        <begin position="108"/>
        <end position="289"/>
    </location>
</feature>
<dbReference type="GO" id="GO:0006313">
    <property type="term" value="P:DNA transposition"/>
    <property type="evidence" value="ECO:0007669"/>
    <property type="project" value="UniProtKB-UniRule"/>
</dbReference>
<dbReference type="HAMAP" id="MF_01808">
    <property type="entry name" value="Recomb_XerC_XerD"/>
    <property type="match status" value="1"/>
</dbReference>
<dbReference type="InterPro" id="IPR013762">
    <property type="entry name" value="Integrase-like_cat_sf"/>
</dbReference>
<evidence type="ECO:0000256" key="5">
    <source>
        <dbReference type="ARBA" id="ARBA00022908"/>
    </source>
</evidence>
<dbReference type="GO" id="GO:0003677">
    <property type="term" value="F:DNA binding"/>
    <property type="evidence" value="ECO:0007669"/>
    <property type="project" value="UniProtKB-UniRule"/>
</dbReference>
<comment type="function">
    <text evidence="9">Site-specific tyrosine recombinase, which acts by catalyzing the cutting and rejoining of the recombining DNA molecules. The XerC-XerD complex is essential to convert dimers of the bacterial chromosome into monomers to permit their segregation at cell division. It also contributes to the segregational stability of plasmids.</text>
</comment>
<keyword evidence="5 9" id="KW-0229">DNA integration</keyword>
<keyword evidence="7 9" id="KW-0233">DNA recombination</keyword>
<evidence type="ECO:0000313" key="12">
    <source>
        <dbReference type="EMBL" id="VWL85728.1"/>
    </source>
</evidence>
<keyword evidence="3 9" id="KW-0132">Cell division</keyword>
<feature type="domain" description="Core-binding (CB)" evidence="11">
    <location>
        <begin position="1"/>
        <end position="87"/>
    </location>
</feature>
<keyword evidence="13" id="KW-1185">Reference proteome</keyword>
<comment type="subcellular location">
    <subcellularLocation>
        <location evidence="1 9">Cytoplasm</location>
    </subcellularLocation>
</comment>
<dbReference type="GO" id="GO:0005737">
    <property type="term" value="C:cytoplasm"/>
    <property type="evidence" value="ECO:0007669"/>
    <property type="project" value="UniProtKB-SubCell"/>
</dbReference>
<dbReference type="SUPFAM" id="SSF56349">
    <property type="entry name" value="DNA breaking-rejoining enzymes"/>
    <property type="match status" value="1"/>
</dbReference>
<feature type="active site" evidence="9">
    <location>
        <position position="148"/>
    </location>
</feature>
<proteinExistence type="inferred from homology"/>
<evidence type="ECO:0000313" key="13">
    <source>
        <dbReference type="Proteomes" id="UP000419017"/>
    </source>
</evidence>